<evidence type="ECO:0000313" key="7">
    <source>
        <dbReference type="Proteomes" id="UP000823521"/>
    </source>
</evidence>
<evidence type="ECO:0000256" key="4">
    <source>
        <dbReference type="PROSITE-ProRule" id="PRU00335"/>
    </source>
</evidence>
<feature type="DNA-binding region" description="H-T-H motif" evidence="4">
    <location>
        <begin position="25"/>
        <end position="44"/>
    </location>
</feature>
<proteinExistence type="predicted"/>
<accession>A0ABS3VQ40</accession>
<evidence type="ECO:0000256" key="2">
    <source>
        <dbReference type="ARBA" id="ARBA00023125"/>
    </source>
</evidence>
<dbReference type="PROSITE" id="PS50977">
    <property type="entry name" value="HTH_TETR_2"/>
    <property type="match status" value="1"/>
</dbReference>
<feature type="domain" description="HTH tetR-type" evidence="5">
    <location>
        <begin position="2"/>
        <end position="62"/>
    </location>
</feature>
<dbReference type="InterPro" id="IPR001647">
    <property type="entry name" value="HTH_TetR"/>
</dbReference>
<protein>
    <submittedName>
        <fullName evidence="6">TetR family transcriptional regulator</fullName>
    </submittedName>
</protein>
<dbReference type="EMBL" id="WVUH01000076">
    <property type="protein sequence ID" value="MBO4206616.1"/>
    <property type="molecule type" value="Genomic_DNA"/>
</dbReference>
<sequence>MGTARQKILDEALRLFVSQGYRATTIKEVAAGAGVAVQTVYFTFGNKRALLKELVDRNVAGDDEPVPTLQRPWLREAVAEPDPRRQLEIQVRAAGSIYRRVAPLLQVMRDTAGSEDEVGELWLHNQKQRRAVQRRLVTALARKHPLPGGLTVSRATDIAYALLGPEMYHLMVTERGWPVAEWERWVLRMLGTELLGDGTADRPDGAAASAAAP</sequence>
<dbReference type="SUPFAM" id="SSF46689">
    <property type="entry name" value="Homeodomain-like"/>
    <property type="match status" value="1"/>
</dbReference>
<evidence type="ECO:0000313" key="6">
    <source>
        <dbReference type="EMBL" id="MBO4206616.1"/>
    </source>
</evidence>
<dbReference type="InterPro" id="IPR050109">
    <property type="entry name" value="HTH-type_TetR-like_transc_reg"/>
</dbReference>
<dbReference type="Pfam" id="PF00440">
    <property type="entry name" value="TetR_N"/>
    <property type="match status" value="1"/>
</dbReference>
<dbReference type="PANTHER" id="PTHR30055">
    <property type="entry name" value="HTH-TYPE TRANSCRIPTIONAL REGULATOR RUTR"/>
    <property type="match status" value="1"/>
</dbReference>
<keyword evidence="3" id="KW-0804">Transcription</keyword>
<keyword evidence="7" id="KW-1185">Reference proteome</keyword>
<dbReference type="Gene3D" id="1.10.357.10">
    <property type="entry name" value="Tetracycline Repressor, domain 2"/>
    <property type="match status" value="1"/>
</dbReference>
<dbReference type="Proteomes" id="UP000823521">
    <property type="component" value="Unassembled WGS sequence"/>
</dbReference>
<gene>
    <name evidence="6" type="ORF">GSF22_11470</name>
</gene>
<organism evidence="6 7">
    <name type="scientific">Micromonospora echinofusca</name>
    <dbReference type="NCBI Taxonomy" id="47858"/>
    <lineage>
        <taxon>Bacteria</taxon>
        <taxon>Bacillati</taxon>
        <taxon>Actinomycetota</taxon>
        <taxon>Actinomycetes</taxon>
        <taxon>Micromonosporales</taxon>
        <taxon>Micromonosporaceae</taxon>
        <taxon>Micromonospora</taxon>
    </lineage>
</organism>
<dbReference type="InterPro" id="IPR009057">
    <property type="entry name" value="Homeodomain-like_sf"/>
</dbReference>
<name>A0ABS3VQ40_MICEH</name>
<dbReference type="PRINTS" id="PR00455">
    <property type="entry name" value="HTHTETR"/>
</dbReference>
<evidence type="ECO:0000256" key="1">
    <source>
        <dbReference type="ARBA" id="ARBA00023015"/>
    </source>
</evidence>
<dbReference type="Gene3D" id="1.10.10.60">
    <property type="entry name" value="Homeodomain-like"/>
    <property type="match status" value="1"/>
</dbReference>
<keyword evidence="1" id="KW-0805">Transcription regulation</keyword>
<comment type="caution">
    <text evidence="6">The sequence shown here is derived from an EMBL/GenBank/DDBJ whole genome shotgun (WGS) entry which is preliminary data.</text>
</comment>
<dbReference type="PANTHER" id="PTHR30055:SF234">
    <property type="entry name" value="HTH-TYPE TRANSCRIPTIONAL REGULATOR BETI"/>
    <property type="match status" value="1"/>
</dbReference>
<reference evidence="6 7" key="1">
    <citation type="submission" date="2019-12" db="EMBL/GenBank/DDBJ databases">
        <title>Whole genome sequencing of endophytic Actinobacterium Micromonospora sp. MPMI6T.</title>
        <authorList>
            <person name="Evv R."/>
            <person name="Podile A.R."/>
        </authorList>
    </citation>
    <scope>NUCLEOTIDE SEQUENCE [LARGE SCALE GENOMIC DNA]</scope>
    <source>
        <strain evidence="6 7">MPMI6</strain>
    </source>
</reference>
<evidence type="ECO:0000256" key="3">
    <source>
        <dbReference type="ARBA" id="ARBA00023163"/>
    </source>
</evidence>
<keyword evidence="2 4" id="KW-0238">DNA-binding</keyword>
<evidence type="ECO:0000259" key="5">
    <source>
        <dbReference type="PROSITE" id="PS50977"/>
    </source>
</evidence>